<comment type="caution">
    <text evidence="3">The sequence shown here is derived from an EMBL/GenBank/DDBJ whole genome shotgun (WGS) entry which is preliminary data.</text>
</comment>
<evidence type="ECO:0000259" key="2">
    <source>
        <dbReference type="Pfam" id="PF01370"/>
    </source>
</evidence>
<dbReference type="InterPro" id="IPR001509">
    <property type="entry name" value="Epimerase_deHydtase"/>
</dbReference>
<sequence length="324" mass="36616">MNGKRILVTGGAGFIGSHVVDALLWRENEVYCIDNFDGYYDPLVKMENLRSALSNPDFHLVRMDLANTSAANLLKLFRLINFDAVIHLAAKAGVRASIEDAQAYYEVNVKGTLSLLEFARQKFIQHFIFCSSSSVYGNNPNLPWRESDLLHQPISPYGATKLAAEELGQVYSGLYGLTFIALRLFTVYGPRQRPDLAIHRFFEQMKDGKPITLFGDGNSKRDYTYVADIVNGILAALSYTREQFDIFNLGNNRQVKLGDLVRLLEENMSTRAIINWQNDQAGDVNQTFADISKAQQLLDYRPTTTIDEGVRKFVRWKELQAALV</sequence>
<dbReference type="EMBL" id="JSVC01000015">
    <property type="protein sequence ID" value="KIC94204.1"/>
    <property type="molecule type" value="Genomic_DNA"/>
</dbReference>
<dbReference type="InterPro" id="IPR036291">
    <property type="entry name" value="NAD(P)-bd_dom_sf"/>
</dbReference>
<evidence type="ECO:0000313" key="4">
    <source>
        <dbReference type="Proteomes" id="UP000031408"/>
    </source>
</evidence>
<organism evidence="3 4">
    <name type="scientific">Flavihumibacter solisilvae</name>
    <dbReference type="NCBI Taxonomy" id="1349421"/>
    <lineage>
        <taxon>Bacteria</taxon>
        <taxon>Pseudomonadati</taxon>
        <taxon>Bacteroidota</taxon>
        <taxon>Chitinophagia</taxon>
        <taxon>Chitinophagales</taxon>
        <taxon>Chitinophagaceae</taxon>
        <taxon>Flavihumibacter</taxon>
    </lineage>
</organism>
<evidence type="ECO:0000256" key="1">
    <source>
        <dbReference type="ARBA" id="ARBA00023027"/>
    </source>
</evidence>
<protein>
    <submittedName>
        <fullName evidence="3">Epimerase</fullName>
    </submittedName>
</protein>
<dbReference type="PANTHER" id="PTHR43574">
    <property type="entry name" value="EPIMERASE-RELATED"/>
    <property type="match status" value="1"/>
</dbReference>
<dbReference type="PRINTS" id="PR01713">
    <property type="entry name" value="NUCEPIMERASE"/>
</dbReference>
<name>A0A0C1IUN5_9BACT</name>
<dbReference type="Pfam" id="PF01370">
    <property type="entry name" value="Epimerase"/>
    <property type="match status" value="1"/>
</dbReference>
<dbReference type="Proteomes" id="UP000031408">
    <property type="component" value="Unassembled WGS sequence"/>
</dbReference>
<accession>A0A0C1IUN5</accession>
<dbReference type="AlphaFoldDB" id="A0A0C1IUN5"/>
<evidence type="ECO:0000313" key="3">
    <source>
        <dbReference type="EMBL" id="KIC94204.1"/>
    </source>
</evidence>
<keyword evidence="1" id="KW-0520">NAD</keyword>
<feature type="domain" description="NAD-dependent epimerase/dehydratase" evidence="2">
    <location>
        <begin position="6"/>
        <end position="250"/>
    </location>
</feature>
<dbReference type="STRING" id="1349421.OI18_13500"/>
<dbReference type="SUPFAM" id="SSF51735">
    <property type="entry name" value="NAD(P)-binding Rossmann-fold domains"/>
    <property type="match status" value="1"/>
</dbReference>
<proteinExistence type="predicted"/>
<reference evidence="3 4" key="1">
    <citation type="submission" date="2014-11" db="EMBL/GenBank/DDBJ databases">
        <title>Genome sequence of Flavihumibacter solisilvae 3-3.</title>
        <authorList>
            <person name="Zhou G."/>
            <person name="Li M."/>
            <person name="Wang G."/>
        </authorList>
    </citation>
    <scope>NUCLEOTIDE SEQUENCE [LARGE SCALE GENOMIC DNA]</scope>
    <source>
        <strain evidence="3 4">3-3</strain>
    </source>
</reference>
<dbReference type="Gene3D" id="3.90.25.10">
    <property type="entry name" value="UDP-galactose 4-epimerase, domain 1"/>
    <property type="match status" value="1"/>
</dbReference>
<keyword evidence="4" id="KW-1185">Reference proteome</keyword>
<dbReference type="OrthoDB" id="9810015at2"/>
<dbReference type="Gene3D" id="3.40.50.720">
    <property type="entry name" value="NAD(P)-binding Rossmann-like Domain"/>
    <property type="match status" value="1"/>
</dbReference>
<gene>
    <name evidence="3" type="ORF">OI18_13500</name>
</gene>